<comment type="caution">
    <text evidence="2">The sequence shown here is derived from an EMBL/GenBank/DDBJ whole genome shotgun (WGS) entry which is preliminary data.</text>
</comment>
<dbReference type="PANTHER" id="PTHR46980">
    <property type="entry name" value="TRICALBIN-1-RELATED"/>
    <property type="match status" value="1"/>
</dbReference>
<evidence type="ECO:0000313" key="5">
    <source>
        <dbReference type="Proteomes" id="UP001150062"/>
    </source>
</evidence>
<proteinExistence type="predicted"/>
<dbReference type="SUPFAM" id="SSF49562">
    <property type="entry name" value="C2 domain (Calcium/lipid-binding domain, CaLB)"/>
    <property type="match status" value="1"/>
</dbReference>
<organism evidence="2 4">
    <name type="scientific">Anaeramoeba flamelloides</name>
    <dbReference type="NCBI Taxonomy" id="1746091"/>
    <lineage>
        <taxon>Eukaryota</taxon>
        <taxon>Metamonada</taxon>
        <taxon>Anaeramoebidae</taxon>
        <taxon>Anaeramoeba</taxon>
    </lineage>
</organism>
<protein>
    <submittedName>
        <fullName evidence="2">Tricalbin-1-related</fullName>
    </submittedName>
</protein>
<feature type="domain" description="C2" evidence="1">
    <location>
        <begin position="1"/>
        <end position="110"/>
    </location>
</feature>
<accession>A0AAV7Z9P2</accession>
<evidence type="ECO:0000313" key="3">
    <source>
        <dbReference type="EMBL" id="KAJ6244324.1"/>
    </source>
</evidence>
<dbReference type="PROSITE" id="PS50004">
    <property type="entry name" value="C2"/>
    <property type="match status" value="1"/>
</dbReference>
<keyword evidence="5" id="KW-1185">Reference proteome</keyword>
<dbReference type="SMART" id="SM00239">
    <property type="entry name" value="C2"/>
    <property type="match status" value="1"/>
</dbReference>
<dbReference type="InterPro" id="IPR000008">
    <property type="entry name" value="C2_dom"/>
</dbReference>
<sequence length="156" mass="17973">MTNKTKLEVYFNKARNLIPSDLNGKSDPYCKVLVGGKKVGKSKKIKKNLDPVWNQRKTFKLKGSYDKLCLQQLSVVVMDWDMISSDDFIGEWPGILIRELPPNKEVQYIGKLTKVKTGAINISFKLITSLEIQQKVEKAKKKKLKEIEKEKKIQFD</sequence>
<name>A0AAV7Z9P2_9EUKA</name>
<dbReference type="EMBL" id="JANTQA010000032">
    <property type="protein sequence ID" value="KAJ3438777.1"/>
    <property type="molecule type" value="Genomic_DNA"/>
</dbReference>
<evidence type="ECO:0000313" key="2">
    <source>
        <dbReference type="EMBL" id="KAJ3438777.1"/>
    </source>
</evidence>
<dbReference type="InterPro" id="IPR035892">
    <property type="entry name" value="C2_domain_sf"/>
</dbReference>
<gene>
    <name evidence="2" type="ORF">M0812_14791</name>
    <name evidence="3" type="ORF">M0813_21589</name>
</gene>
<evidence type="ECO:0000259" key="1">
    <source>
        <dbReference type="PROSITE" id="PS50004"/>
    </source>
</evidence>
<dbReference type="Proteomes" id="UP001150062">
    <property type="component" value="Unassembled WGS sequence"/>
</dbReference>
<reference evidence="2" key="2">
    <citation type="submission" date="2022-08" db="EMBL/GenBank/DDBJ databases">
        <title>Novel sulphate-reducing endosymbionts in the free-living metamonad Anaeramoeba.</title>
        <authorList>
            <person name="Jerlstrom-Hultqvist J."/>
            <person name="Cepicka I."/>
            <person name="Gallot-Lavallee L."/>
            <person name="Salas-Leiva D."/>
            <person name="Curtis B.A."/>
            <person name="Zahonova K."/>
            <person name="Pipaliya S."/>
            <person name="Dacks J."/>
            <person name="Roger A.J."/>
        </authorList>
    </citation>
    <scope>NUCLEOTIDE SEQUENCE</scope>
    <source>
        <strain evidence="2">Busselton2</strain>
    </source>
</reference>
<dbReference type="EMBL" id="JAOAOG010000166">
    <property type="protein sequence ID" value="KAJ6244324.1"/>
    <property type="molecule type" value="Genomic_DNA"/>
</dbReference>
<dbReference type="AlphaFoldDB" id="A0AAV7Z9P2"/>
<dbReference type="Gene3D" id="2.60.40.150">
    <property type="entry name" value="C2 domain"/>
    <property type="match status" value="1"/>
</dbReference>
<dbReference type="Pfam" id="PF00168">
    <property type="entry name" value="C2"/>
    <property type="match status" value="1"/>
</dbReference>
<dbReference type="Proteomes" id="UP001146793">
    <property type="component" value="Unassembled WGS sequence"/>
</dbReference>
<dbReference type="PANTHER" id="PTHR46980:SF2">
    <property type="entry name" value="TRICALBIN-1-RELATED"/>
    <property type="match status" value="1"/>
</dbReference>
<reference evidence="3" key="1">
    <citation type="submission" date="2022-08" db="EMBL/GenBank/DDBJ databases">
        <title>Novel sulfate-reducing endosymbionts in the free-living metamonad Anaeramoeba.</title>
        <authorList>
            <person name="Jerlstrom-Hultqvist J."/>
            <person name="Cepicka I."/>
            <person name="Gallot-Lavallee L."/>
            <person name="Salas-Leiva D."/>
            <person name="Curtis B.A."/>
            <person name="Zahonova K."/>
            <person name="Pipaliya S."/>
            <person name="Dacks J."/>
            <person name="Roger A.J."/>
        </authorList>
    </citation>
    <scope>NUCLEOTIDE SEQUENCE</scope>
    <source>
        <strain evidence="3">Schooner1</strain>
    </source>
</reference>
<evidence type="ECO:0000313" key="4">
    <source>
        <dbReference type="Proteomes" id="UP001146793"/>
    </source>
</evidence>
<dbReference type="InterPro" id="IPR052455">
    <property type="entry name" value="Tricalbin_domain"/>
</dbReference>